<dbReference type="InterPro" id="IPR005821">
    <property type="entry name" value="Ion_trans_dom"/>
</dbReference>
<evidence type="ECO:0000256" key="1">
    <source>
        <dbReference type="ARBA" id="ARBA00004141"/>
    </source>
</evidence>
<feature type="non-terminal residue" evidence="13">
    <location>
        <position position="1322"/>
    </location>
</feature>
<keyword evidence="3 9" id="KW-0812">Transmembrane</keyword>
<feature type="transmembrane region" description="Helical" evidence="9">
    <location>
        <begin position="739"/>
        <end position="759"/>
    </location>
</feature>
<feature type="domain" description="TRPM-like" evidence="12">
    <location>
        <begin position="468"/>
        <end position="718"/>
    </location>
</feature>
<evidence type="ECO:0000256" key="9">
    <source>
        <dbReference type="SAM" id="Phobius"/>
    </source>
</evidence>
<evidence type="ECO:0000259" key="10">
    <source>
        <dbReference type="Pfam" id="PF00520"/>
    </source>
</evidence>
<dbReference type="Proteomes" id="UP000678393">
    <property type="component" value="Unassembled WGS sequence"/>
</dbReference>
<feature type="transmembrane region" description="Helical" evidence="9">
    <location>
        <begin position="830"/>
        <end position="852"/>
    </location>
</feature>
<evidence type="ECO:0000256" key="6">
    <source>
        <dbReference type="ARBA" id="ARBA00023136"/>
    </source>
</evidence>
<evidence type="ECO:0000256" key="2">
    <source>
        <dbReference type="ARBA" id="ARBA00022448"/>
    </source>
</evidence>
<feature type="domain" description="Ion transport" evidence="10">
    <location>
        <begin position="833"/>
        <end position="1086"/>
    </location>
</feature>
<evidence type="ECO:0000313" key="14">
    <source>
        <dbReference type="Proteomes" id="UP000678393"/>
    </source>
</evidence>
<evidence type="ECO:0000259" key="11">
    <source>
        <dbReference type="Pfam" id="PF18139"/>
    </source>
</evidence>
<feature type="transmembrane region" description="Helical" evidence="9">
    <location>
        <begin position="903"/>
        <end position="921"/>
    </location>
</feature>
<feature type="transmembrane region" description="Helical" evidence="9">
    <location>
        <begin position="969"/>
        <end position="992"/>
    </location>
</feature>
<dbReference type="InterPro" id="IPR050927">
    <property type="entry name" value="TRPM"/>
</dbReference>
<dbReference type="EMBL" id="CAJHNH020000613">
    <property type="protein sequence ID" value="CAG5118818.1"/>
    <property type="molecule type" value="Genomic_DNA"/>
</dbReference>
<feature type="region of interest" description="Disordered" evidence="8">
    <location>
        <begin position="1253"/>
        <end position="1278"/>
    </location>
</feature>
<dbReference type="PANTHER" id="PTHR13800">
    <property type="entry name" value="TRANSIENT RECEPTOR POTENTIAL CATION CHANNEL, SUBFAMILY M, MEMBER 6"/>
    <property type="match status" value="1"/>
</dbReference>
<accession>A0A8S3YQR4</accession>
<evidence type="ECO:0000313" key="13">
    <source>
        <dbReference type="EMBL" id="CAG5118818.1"/>
    </source>
</evidence>
<evidence type="ECO:0000256" key="4">
    <source>
        <dbReference type="ARBA" id="ARBA00022989"/>
    </source>
</evidence>
<dbReference type="Gene3D" id="3.40.50.450">
    <property type="match status" value="1"/>
</dbReference>
<keyword evidence="6 9" id="KW-0472">Membrane</keyword>
<dbReference type="PRINTS" id="PR01097">
    <property type="entry name" value="TRNSRECEPTRP"/>
</dbReference>
<feature type="transmembrane region" description="Helical" evidence="9">
    <location>
        <begin position="927"/>
        <end position="949"/>
    </location>
</feature>
<name>A0A8S3YQR4_9EUPU</name>
<proteinExistence type="predicted"/>
<keyword evidence="4 9" id="KW-1133">Transmembrane helix</keyword>
<organism evidence="13 14">
    <name type="scientific">Candidula unifasciata</name>
    <dbReference type="NCBI Taxonomy" id="100452"/>
    <lineage>
        <taxon>Eukaryota</taxon>
        <taxon>Metazoa</taxon>
        <taxon>Spiralia</taxon>
        <taxon>Lophotrochozoa</taxon>
        <taxon>Mollusca</taxon>
        <taxon>Gastropoda</taxon>
        <taxon>Heterobranchia</taxon>
        <taxon>Euthyneura</taxon>
        <taxon>Panpulmonata</taxon>
        <taxon>Eupulmonata</taxon>
        <taxon>Stylommatophora</taxon>
        <taxon>Helicina</taxon>
        <taxon>Helicoidea</taxon>
        <taxon>Geomitridae</taxon>
        <taxon>Candidula</taxon>
    </lineage>
</organism>
<dbReference type="GO" id="GO:0005886">
    <property type="term" value="C:plasma membrane"/>
    <property type="evidence" value="ECO:0007669"/>
    <property type="project" value="TreeGrafter"/>
</dbReference>
<keyword evidence="2" id="KW-0813">Transport</keyword>
<gene>
    <name evidence="13" type="ORF">CUNI_LOCUS4376</name>
</gene>
<evidence type="ECO:0000259" key="12">
    <source>
        <dbReference type="Pfam" id="PF25508"/>
    </source>
</evidence>
<dbReference type="InterPro" id="IPR002153">
    <property type="entry name" value="TRPC_channel"/>
</dbReference>
<dbReference type="GO" id="GO:0099604">
    <property type="term" value="F:ligand-gated calcium channel activity"/>
    <property type="evidence" value="ECO:0007669"/>
    <property type="project" value="TreeGrafter"/>
</dbReference>
<comment type="subcellular location">
    <subcellularLocation>
        <location evidence="1">Membrane</location>
        <topology evidence="1">Multi-pass membrane protein</topology>
    </subcellularLocation>
</comment>
<dbReference type="InterPro" id="IPR041491">
    <property type="entry name" value="TRPM_SLOG"/>
</dbReference>
<protein>
    <submittedName>
        <fullName evidence="13">Uncharacterized protein</fullName>
    </submittedName>
</protein>
<dbReference type="OrthoDB" id="310870at2759"/>
<evidence type="ECO:0000256" key="7">
    <source>
        <dbReference type="ARBA" id="ARBA00023303"/>
    </source>
</evidence>
<keyword evidence="7" id="KW-0407">Ion channel</keyword>
<evidence type="ECO:0000256" key="8">
    <source>
        <dbReference type="SAM" id="MobiDB-lite"/>
    </source>
</evidence>
<keyword evidence="14" id="KW-1185">Reference proteome</keyword>
<dbReference type="Pfam" id="PF25508">
    <property type="entry name" value="TRPM2"/>
    <property type="match status" value="1"/>
</dbReference>
<feature type="transmembrane region" description="Helical" evidence="9">
    <location>
        <begin position="1050"/>
        <end position="1072"/>
    </location>
</feature>
<feature type="compositionally biased region" description="Basic and acidic residues" evidence="8">
    <location>
        <begin position="1254"/>
        <end position="1278"/>
    </location>
</feature>
<dbReference type="Pfam" id="PF00520">
    <property type="entry name" value="Ion_trans"/>
    <property type="match status" value="1"/>
</dbReference>
<evidence type="ECO:0000256" key="5">
    <source>
        <dbReference type="ARBA" id="ARBA00023065"/>
    </source>
</evidence>
<dbReference type="PANTHER" id="PTHR13800:SF12">
    <property type="entry name" value="TRANSIENT RECEPTOR POTENTIAL CATION CHANNEL SUBFAMILY M MEMBER-LIKE 2"/>
    <property type="match status" value="1"/>
</dbReference>
<keyword evidence="5" id="KW-0406">Ion transport</keyword>
<feature type="transmembrane region" description="Helical" evidence="9">
    <location>
        <begin position="864"/>
        <end position="882"/>
    </location>
</feature>
<evidence type="ECO:0000256" key="3">
    <source>
        <dbReference type="ARBA" id="ARBA00022692"/>
    </source>
</evidence>
<dbReference type="InterPro" id="IPR057366">
    <property type="entry name" value="TRPM-like"/>
</dbReference>
<comment type="caution">
    <text evidence="13">The sequence shown here is derived from an EMBL/GenBank/DDBJ whole genome shotgun (WGS) entry which is preliminary data.</text>
</comment>
<reference evidence="13" key="1">
    <citation type="submission" date="2021-04" db="EMBL/GenBank/DDBJ databases">
        <authorList>
            <consortium name="Molecular Ecology Group"/>
        </authorList>
    </citation>
    <scope>NUCLEOTIDE SEQUENCE</scope>
</reference>
<sequence length="1322" mass="150796">MARVSPTENMPRKASTAVARHSLHYEEKAPQVEDPGGYLNFDLSSRELNFMHKKIRRRECMCFIEETSQDLTVSEDEKLCGCGYPRNMHAKDAKELSIPGVTWEYQLHTKTFPTNAFGEIEFVGFGDKVGKYVRVDVDTKMETMLDLLTSAWAMEKPNLLISVTGGAKNFTMKARLREVFRRGLMKAALSTGAWIVTGGTNAGVMKHVGEAVRDFGLTSEGRVITIGIASWGCVQSKEQLISADCQGKWPASYRIDSKEKAKESFLDPNHTHFILVDNGTQHKFTVEIPFRAKLEEAIAAQKTDTGADAVSVPICLLVLEGGPGTLQTVHLALNSGTPTVVIKGSGKTADILAYAYQNAREDHSTVYDQSGAEIKETNYVLEAHVIADIKEMVKTHFGESSLDTRIEWVKDCCSKRDLLSVFELDSKNSAKDVDLAILKALLKANKNVLMDQLKLALAWNRIDVAKSEIFTDDRRWRTGMLDEVMMSAIQLNRVDFVDLFLDHGVFLKDFVTVERLIKLYNSIPKNCLLYTLLRKTVKKHSDILHRPFTLADVGHLIQDLLGDYYQPLYLTDEYTGINVKFSDDFDPNSTAQTDLNQSGHSIDFISPAQELFIWAVLMNNHKLSKLFWQEGRSSTAAALFATSILNSMMNVTFDADVRRKLQASADDYAQLAIGVINKCYSSDEKRTHDLLTQVMPHWGKSTCMLLAVQSGNKEFVAQTACQSLLNSIWMGRMAQGNSLFWIIPSTFFFPLIQFAIKFLEVDNKKGKEIAPVEPTLADETELALTREASNNHHGLTRQATSLNLDNSAAAKSSKNYSIIKKHRLFYRSPVVKFILSVIAYFIFLLLYSYYLVVQLSKEFHFLEGILIGWVCTVFFEEIRQFLTGYAFSFKSKVTSYFNDSWNILDIATILLFAVGMTLRFIDDDNFLSGARVILSINLIAFFFRILHIFSVNKQLGPKLVMINKMIKDLMSFVIILIVFVVTYAISSEAVLYPNSELSWKLFYYLPRKAYWHIYGELFLEDIEGDSDCTDDPDLYRDYEKLRCPSPVGKYYVPVLLGVYILMTNVLLLNLLIAMFSYTFEQVQENTDMHWCFQRFSLVYEYTHRPVLPPPLIVFSHMSTLITKMCPSLNRVKEKDEFRKVFKSKLEEKQLMQWENVIADSYLSSTEKTERNSIAGRVKSIMERLEVLLVKVEELQESQVSSTMSNQIQSADSAAAKLPSDIHKRMETLENQLIHTTKALEWIMTSLQENNMAAKTDRPMLPDLQKQKEDELRRRKAREERERKLVQDLLEKKILTHYKSRLSPYPGTKIMRFHVPDEKTLWE</sequence>
<feature type="domain" description="TRPM SLOG" evidence="11">
    <location>
        <begin position="131"/>
        <end position="365"/>
    </location>
</feature>
<dbReference type="Pfam" id="PF18139">
    <property type="entry name" value="LSDAT_euk"/>
    <property type="match status" value="1"/>
</dbReference>